<dbReference type="PANTHER" id="PTHR46224:SF64">
    <property type="entry name" value="IQ MOTIF AND ANKYRIN REPEAT DOMAIN-CONTAINING PROTEIN 1"/>
    <property type="match status" value="1"/>
</dbReference>
<gene>
    <name evidence="1" type="ORF">N0V83_009613</name>
</gene>
<dbReference type="SMART" id="SM00248">
    <property type="entry name" value="ANK"/>
    <property type="match status" value="4"/>
</dbReference>
<accession>A0A9W9CIH7</accession>
<dbReference type="Gene3D" id="1.25.40.20">
    <property type="entry name" value="Ankyrin repeat-containing domain"/>
    <property type="match status" value="2"/>
</dbReference>
<dbReference type="InterPro" id="IPR036770">
    <property type="entry name" value="Ankyrin_rpt-contain_sf"/>
</dbReference>
<dbReference type="OrthoDB" id="539213at2759"/>
<comment type="caution">
    <text evidence="1">The sequence shown here is derived from an EMBL/GenBank/DDBJ whole genome shotgun (WGS) entry which is preliminary data.</text>
</comment>
<dbReference type="Pfam" id="PF00023">
    <property type="entry name" value="Ank"/>
    <property type="match status" value="1"/>
</dbReference>
<dbReference type="InterPro" id="IPR002110">
    <property type="entry name" value="Ankyrin_rpt"/>
</dbReference>
<dbReference type="InterPro" id="IPR051616">
    <property type="entry name" value="Cul2-RING_E3_ligase_SR"/>
</dbReference>
<sequence length="259" mass="28216">MDLSDHLQGILEANDRIALEAYLSDNANISQGELDQCLTSTMPKGSLDMLKILLEKGAKLTRFSYWDAIKREEPATLQLLVDHGWNIDSTEFGTPPVHAALNFETSLRWLLDHGANPNIMSVRKRGSCDPEPCLTPLARAAKYSNPKLLDILLSYGAKIDPVAMFTPIGRRVPGNGIAAMTVLLDHGADINCAVKGKGTPLWYAVTRDKQDTVMFLLGRGADPALPPPGRTMSPMEYAKAKGMTGLYEILEGARKNGAP</sequence>
<evidence type="ECO:0000313" key="2">
    <source>
        <dbReference type="Proteomes" id="UP001140560"/>
    </source>
</evidence>
<reference evidence="1" key="1">
    <citation type="submission" date="2022-10" db="EMBL/GenBank/DDBJ databases">
        <title>Tapping the CABI collections for fungal endophytes: first genome assemblies for Collariella, Neodidymelliopsis, Ascochyta clinopodiicola, Didymella pomorum, Didymosphaeria variabile, Neocosmospora piperis and Neocucurbitaria cava.</title>
        <authorList>
            <person name="Hill R."/>
        </authorList>
    </citation>
    <scope>NUCLEOTIDE SEQUENCE</scope>
    <source>
        <strain evidence="1">IMI 356814</strain>
    </source>
</reference>
<dbReference type="Proteomes" id="UP001140560">
    <property type="component" value="Unassembled WGS sequence"/>
</dbReference>
<protein>
    <recommendedName>
        <fullName evidence="3">Ankyrin repeat protein</fullName>
    </recommendedName>
</protein>
<dbReference type="Pfam" id="PF12796">
    <property type="entry name" value="Ank_2"/>
    <property type="match status" value="1"/>
</dbReference>
<dbReference type="SUPFAM" id="SSF48403">
    <property type="entry name" value="Ankyrin repeat"/>
    <property type="match status" value="1"/>
</dbReference>
<keyword evidence="2" id="KW-1185">Reference proteome</keyword>
<organism evidence="1 2">
    <name type="scientific">Neocucurbitaria cava</name>
    <dbReference type="NCBI Taxonomy" id="798079"/>
    <lineage>
        <taxon>Eukaryota</taxon>
        <taxon>Fungi</taxon>
        <taxon>Dikarya</taxon>
        <taxon>Ascomycota</taxon>
        <taxon>Pezizomycotina</taxon>
        <taxon>Dothideomycetes</taxon>
        <taxon>Pleosporomycetidae</taxon>
        <taxon>Pleosporales</taxon>
        <taxon>Pleosporineae</taxon>
        <taxon>Cucurbitariaceae</taxon>
        <taxon>Neocucurbitaria</taxon>
    </lineage>
</organism>
<name>A0A9W9CIH7_9PLEO</name>
<dbReference type="PANTHER" id="PTHR46224">
    <property type="entry name" value="ANKYRIN REPEAT FAMILY PROTEIN"/>
    <property type="match status" value="1"/>
</dbReference>
<evidence type="ECO:0000313" key="1">
    <source>
        <dbReference type="EMBL" id="KAJ4364158.1"/>
    </source>
</evidence>
<proteinExistence type="predicted"/>
<dbReference type="EMBL" id="JAPEUY010000018">
    <property type="protein sequence ID" value="KAJ4364158.1"/>
    <property type="molecule type" value="Genomic_DNA"/>
</dbReference>
<dbReference type="AlphaFoldDB" id="A0A9W9CIH7"/>
<evidence type="ECO:0008006" key="3">
    <source>
        <dbReference type="Google" id="ProtNLM"/>
    </source>
</evidence>